<dbReference type="InterPro" id="IPR055342">
    <property type="entry name" value="MreC_beta-barrel_core"/>
</dbReference>
<evidence type="ECO:0000256" key="4">
    <source>
        <dbReference type="ARBA" id="ARBA00032089"/>
    </source>
</evidence>
<dbReference type="InterPro" id="IPR042175">
    <property type="entry name" value="Cell/Rod_MreC_2"/>
</dbReference>
<reference evidence="7 8" key="1">
    <citation type="submission" date="2023-01" db="EMBL/GenBank/DDBJ databases">
        <title>Novel species of the genus Vogesella isolated from rivers.</title>
        <authorList>
            <person name="Lu H."/>
        </authorList>
    </citation>
    <scope>NUCLEOTIDE SEQUENCE [LARGE SCALE GENOMIC DNA]</scope>
    <source>
        <strain evidence="7 8">LYT5W</strain>
    </source>
</reference>
<protein>
    <recommendedName>
        <fullName evidence="2 5">Cell shape-determining protein MreC</fullName>
    </recommendedName>
    <alternativeName>
        <fullName evidence="4 5">Cell shape protein MreC</fullName>
    </alternativeName>
</protein>
<evidence type="ECO:0000313" key="8">
    <source>
        <dbReference type="Proteomes" id="UP001222030"/>
    </source>
</evidence>
<evidence type="ECO:0000259" key="6">
    <source>
        <dbReference type="Pfam" id="PF04085"/>
    </source>
</evidence>
<evidence type="ECO:0000313" key="7">
    <source>
        <dbReference type="EMBL" id="MDC7713324.1"/>
    </source>
</evidence>
<evidence type="ECO:0000256" key="2">
    <source>
        <dbReference type="ARBA" id="ARBA00013855"/>
    </source>
</evidence>
<dbReference type="RefSeq" id="WP_272770978.1">
    <property type="nucleotide sequence ID" value="NZ_JAQQLE010000002.1"/>
</dbReference>
<evidence type="ECO:0000256" key="3">
    <source>
        <dbReference type="ARBA" id="ARBA00022960"/>
    </source>
</evidence>
<dbReference type="InterPro" id="IPR042177">
    <property type="entry name" value="Cell/Rod_1"/>
</dbReference>
<feature type="domain" description="Rod shape-determining protein MreC beta-barrel core" evidence="6">
    <location>
        <begin position="128"/>
        <end position="272"/>
    </location>
</feature>
<evidence type="ECO:0000256" key="1">
    <source>
        <dbReference type="ARBA" id="ARBA00009369"/>
    </source>
</evidence>
<proteinExistence type="inferred from homology"/>
<keyword evidence="3 5" id="KW-0133">Cell shape</keyword>
<evidence type="ECO:0000256" key="5">
    <source>
        <dbReference type="PIRNR" id="PIRNR038471"/>
    </source>
</evidence>
<dbReference type="Gene3D" id="2.40.10.350">
    <property type="entry name" value="Rod shape-determining protein MreC, domain 2"/>
    <property type="match status" value="1"/>
</dbReference>
<name>A0ABT5IL78_9NEIS</name>
<sequence length="297" mass="31959">MNFANTPSFANQGLQPGSRLLLCVLASLALLVGDSQYGLMEKARDAVSVVLYPLQRAANVPLNLAMQAGDYFTAQAALKHENDALRERDLVQSSHLMRMSALEKELQQLRRVNALAAQPSYAGVVAEVLYTGRDPFSYRLIIDKGSDSGIASGQAVIDENGLIGQVTRVQPLSAEVTQVINRNFTVPVMIERTGHRALLYGFGGGVEVRYLPISTDIRENDLLVTSGIDGVYLQGIPVARVKQIDRLGGAAFARVRSEAIAGVQSSRFVVIMPNRHPPLAAIPAPPAAASKSDKKSP</sequence>
<dbReference type="PANTHER" id="PTHR34138">
    <property type="entry name" value="CELL SHAPE-DETERMINING PROTEIN MREC"/>
    <property type="match status" value="1"/>
</dbReference>
<keyword evidence="8" id="KW-1185">Reference proteome</keyword>
<dbReference type="Gene3D" id="2.40.10.340">
    <property type="entry name" value="Rod shape-determining protein MreC, domain 1"/>
    <property type="match status" value="1"/>
</dbReference>
<organism evidence="7 8">
    <name type="scientific">Vogesella margarita</name>
    <dbReference type="NCBI Taxonomy" id="2984199"/>
    <lineage>
        <taxon>Bacteria</taxon>
        <taxon>Pseudomonadati</taxon>
        <taxon>Pseudomonadota</taxon>
        <taxon>Betaproteobacteria</taxon>
        <taxon>Neisseriales</taxon>
        <taxon>Chromobacteriaceae</taxon>
        <taxon>Vogesella</taxon>
    </lineage>
</organism>
<gene>
    <name evidence="7" type="primary">mreC</name>
    <name evidence="7" type="ORF">PQU96_04095</name>
</gene>
<dbReference type="Pfam" id="PF04085">
    <property type="entry name" value="MreC"/>
    <property type="match status" value="1"/>
</dbReference>
<dbReference type="PANTHER" id="PTHR34138:SF1">
    <property type="entry name" value="CELL SHAPE-DETERMINING PROTEIN MREC"/>
    <property type="match status" value="1"/>
</dbReference>
<dbReference type="EMBL" id="JAQQLE010000002">
    <property type="protein sequence ID" value="MDC7713324.1"/>
    <property type="molecule type" value="Genomic_DNA"/>
</dbReference>
<comment type="similarity">
    <text evidence="1 5">Belongs to the MreC family.</text>
</comment>
<dbReference type="PIRSF" id="PIRSF038471">
    <property type="entry name" value="MreC"/>
    <property type="match status" value="1"/>
</dbReference>
<accession>A0ABT5IL78</accession>
<dbReference type="Proteomes" id="UP001222030">
    <property type="component" value="Unassembled WGS sequence"/>
</dbReference>
<comment type="caution">
    <text evidence="7">The sequence shown here is derived from an EMBL/GenBank/DDBJ whole genome shotgun (WGS) entry which is preliminary data.</text>
</comment>
<dbReference type="InterPro" id="IPR007221">
    <property type="entry name" value="MreC"/>
</dbReference>
<dbReference type="NCBIfam" id="TIGR00219">
    <property type="entry name" value="mreC"/>
    <property type="match status" value="1"/>
</dbReference>
<comment type="function">
    <text evidence="5">Involved in formation and maintenance of cell shape.</text>
</comment>